<comment type="similarity">
    <text evidence="1">Belongs to the PGI/PMI family.</text>
</comment>
<dbReference type="Gene3D" id="3.40.50.10490">
    <property type="entry name" value="Glucose-6-phosphate isomerase like protein, domain 1"/>
    <property type="match status" value="2"/>
</dbReference>
<feature type="domain" description="SIS" evidence="3">
    <location>
        <begin position="82"/>
        <end position="217"/>
    </location>
</feature>
<dbReference type="CDD" id="cd05017">
    <property type="entry name" value="SIS_PGI_PMI_1"/>
    <property type="match status" value="1"/>
</dbReference>
<dbReference type="GO" id="GO:0097367">
    <property type="term" value="F:carbohydrate derivative binding"/>
    <property type="evidence" value="ECO:0007669"/>
    <property type="project" value="InterPro"/>
</dbReference>
<dbReference type="CDD" id="cd05637">
    <property type="entry name" value="SIS_PGI_PMI_2"/>
    <property type="match status" value="1"/>
</dbReference>
<accession>A0A537L553</accession>
<proteinExistence type="inferred from homology"/>
<dbReference type="PROSITE" id="PS51464">
    <property type="entry name" value="SIS"/>
    <property type="match status" value="1"/>
</dbReference>
<sequence>MESPLHRAVKRSRHCEIAAVVSRPLDCPTACRRQGSRLRRRKVCTAMRFDPTTLASRDPQRMMDLIMRFPRMCEEAWALAPLAGSVKSPQAVVALGMGGSGIGGDLLRAVVLDEATVPVASIKEYRAPAFVGPQTLVFACSYSGETEETLAAYDEAVQREAPCVVITSGGELLRRAQVRRHTAIVVPKGLPPRAALPYLFLPMLAMLSKIGVVRAFDADLREAVQALQRVTDEHGPDRPDSSARRLAETLVGRVPVVYSAVPFLEPAAERWKDQFNENAKTFAVWNTFPELNHNETVGWGLDDALARMLHVIILRDAVEPPRLALRVAITRDLAFSRAGGMDEVHAIGTGKLARLLSAILIGDFVSWYLALLRGVNPTPVLVIDELKKRLAKG</sequence>
<dbReference type="Pfam" id="PF01380">
    <property type="entry name" value="SIS"/>
    <property type="match status" value="1"/>
</dbReference>
<dbReference type="GO" id="GO:0004476">
    <property type="term" value="F:mannose-6-phosphate isomerase activity"/>
    <property type="evidence" value="ECO:0007669"/>
    <property type="project" value="InterPro"/>
</dbReference>
<keyword evidence="2 4" id="KW-0413">Isomerase</keyword>
<dbReference type="GO" id="GO:0005975">
    <property type="term" value="P:carbohydrate metabolic process"/>
    <property type="evidence" value="ECO:0007669"/>
    <property type="project" value="InterPro"/>
</dbReference>
<evidence type="ECO:0000256" key="1">
    <source>
        <dbReference type="ARBA" id="ARBA00010523"/>
    </source>
</evidence>
<reference evidence="4 5" key="1">
    <citation type="journal article" date="2019" name="Nat. Microbiol.">
        <title>Mediterranean grassland soil C-N compound turnover is dependent on rainfall and depth, and is mediated by genomically divergent microorganisms.</title>
        <authorList>
            <person name="Diamond S."/>
            <person name="Andeer P.F."/>
            <person name="Li Z."/>
            <person name="Crits-Christoph A."/>
            <person name="Burstein D."/>
            <person name="Anantharaman K."/>
            <person name="Lane K.R."/>
            <person name="Thomas B.C."/>
            <person name="Pan C."/>
            <person name="Northen T.R."/>
            <person name="Banfield J.F."/>
        </authorList>
    </citation>
    <scope>NUCLEOTIDE SEQUENCE [LARGE SCALE GENOMIC DNA]</scope>
    <source>
        <strain evidence="4">NP_4</strain>
    </source>
</reference>
<name>A0A537L553_9BACT</name>
<evidence type="ECO:0000313" key="4">
    <source>
        <dbReference type="EMBL" id="TMJ03128.1"/>
    </source>
</evidence>
<dbReference type="GO" id="GO:1901135">
    <property type="term" value="P:carbohydrate derivative metabolic process"/>
    <property type="evidence" value="ECO:0007669"/>
    <property type="project" value="InterPro"/>
</dbReference>
<dbReference type="EMBL" id="VBAL01000063">
    <property type="protein sequence ID" value="TMJ03128.1"/>
    <property type="molecule type" value="Genomic_DNA"/>
</dbReference>
<dbReference type="NCBIfam" id="NF006426">
    <property type="entry name" value="PRK08674.1-6"/>
    <property type="match status" value="1"/>
</dbReference>
<organism evidence="4 5">
    <name type="scientific">Candidatus Segetimicrobium genomatis</name>
    <dbReference type="NCBI Taxonomy" id="2569760"/>
    <lineage>
        <taxon>Bacteria</taxon>
        <taxon>Bacillati</taxon>
        <taxon>Candidatus Sysuimicrobiota</taxon>
        <taxon>Candidatus Sysuimicrobiia</taxon>
        <taxon>Candidatus Sysuimicrobiales</taxon>
        <taxon>Candidatus Segetimicrobiaceae</taxon>
        <taxon>Candidatus Segetimicrobium</taxon>
    </lineage>
</organism>
<dbReference type="NCBIfam" id="TIGR02128">
    <property type="entry name" value="G6PI_arch"/>
    <property type="match status" value="1"/>
</dbReference>
<gene>
    <name evidence="4" type="ORF">E6H01_05620</name>
</gene>
<dbReference type="InterPro" id="IPR046348">
    <property type="entry name" value="SIS_dom_sf"/>
</dbReference>
<protein>
    <submittedName>
        <fullName evidence="4">Bifunctional phosphoglucose/phosphomannose isomerase</fullName>
    </submittedName>
</protein>
<dbReference type="Proteomes" id="UP000319353">
    <property type="component" value="Unassembled WGS sequence"/>
</dbReference>
<dbReference type="InterPro" id="IPR001347">
    <property type="entry name" value="SIS_dom"/>
</dbReference>
<evidence type="ECO:0000256" key="2">
    <source>
        <dbReference type="ARBA" id="ARBA00023235"/>
    </source>
</evidence>
<dbReference type="GO" id="GO:0004347">
    <property type="term" value="F:glucose-6-phosphate isomerase activity"/>
    <property type="evidence" value="ECO:0007669"/>
    <property type="project" value="InterPro"/>
</dbReference>
<dbReference type="AlphaFoldDB" id="A0A537L553"/>
<dbReference type="SUPFAM" id="SSF53697">
    <property type="entry name" value="SIS domain"/>
    <property type="match status" value="1"/>
</dbReference>
<dbReference type="Pfam" id="PF10432">
    <property type="entry name" value="bact-PGI_C"/>
    <property type="match status" value="1"/>
</dbReference>
<dbReference type="InterPro" id="IPR019490">
    <property type="entry name" value="Glu6P/Mann6P_isomerase_C"/>
</dbReference>
<evidence type="ECO:0000313" key="5">
    <source>
        <dbReference type="Proteomes" id="UP000319353"/>
    </source>
</evidence>
<evidence type="ECO:0000259" key="3">
    <source>
        <dbReference type="PROSITE" id="PS51464"/>
    </source>
</evidence>
<comment type="caution">
    <text evidence="4">The sequence shown here is derived from an EMBL/GenBank/DDBJ whole genome shotgun (WGS) entry which is preliminary data.</text>
</comment>
<dbReference type="InterPro" id="IPR035484">
    <property type="entry name" value="SIS_PGI/PMI_1"/>
</dbReference>